<evidence type="ECO:0000313" key="4">
    <source>
        <dbReference type="Proteomes" id="UP001595755"/>
    </source>
</evidence>
<gene>
    <name evidence="3" type="ORF">ACFO1S_06770</name>
</gene>
<feature type="transmembrane region" description="Helical" evidence="2">
    <location>
        <begin position="21"/>
        <end position="38"/>
    </location>
</feature>
<dbReference type="InterPro" id="IPR039076">
    <property type="entry name" value="DivIC"/>
</dbReference>
<keyword evidence="4" id="KW-1185">Reference proteome</keyword>
<dbReference type="InterPro" id="IPR007060">
    <property type="entry name" value="FtsL/DivIC"/>
</dbReference>
<dbReference type="PANTHER" id="PTHR40027:SF1">
    <property type="entry name" value="CELL DIVISION PROTEIN DIVIC"/>
    <property type="match status" value="1"/>
</dbReference>
<comment type="caution">
    <text evidence="3">The sequence shown here is derived from an EMBL/GenBank/DDBJ whole genome shotgun (WGS) entry which is preliminary data.</text>
</comment>
<keyword evidence="2" id="KW-0472">Membrane</keyword>
<dbReference type="EMBL" id="JBHSED010000008">
    <property type="protein sequence ID" value="MFC4303150.1"/>
    <property type="molecule type" value="Genomic_DNA"/>
</dbReference>
<evidence type="ECO:0000256" key="1">
    <source>
        <dbReference type="SAM" id="Coils"/>
    </source>
</evidence>
<keyword evidence="2" id="KW-0812">Transmembrane</keyword>
<evidence type="ECO:0000256" key="2">
    <source>
        <dbReference type="SAM" id="Phobius"/>
    </source>
</evidence>
<organism evidence="3 4">
    <name type="scientific">Cohnella boryungensis</name>
    <dbReference type="NCBI Taxonomy" id="768479"/>
    <lineage>
        <taxon>Bacteria</taxon>
        <taxon>Bacillati</taxon>
        <taxon>Bacillota</taxon>
        <taxon>Bacilli</taxon>
        <taxon>Bacillales</taxon>
        <taxon>Paenibacillaceae</taxon>
        <taxon>Cohnella</taxon>
    </lineage>
</organism>
<accession>A0ABV8S802</accession>
<name>A0ABV8S802_9BACL</name>
<sequence length="102" mass="11483">MSSRTTTAKPAAAGARRRLKLLLFVIVLFMSWAVYVLISQYAQINDRSGQLEEANRNLSDAQAKNDELELQIARLNDDEYIGQIARKEYGLGLPGEVRIETK</sequence>
<feature type="coiled-coil region" evidence="1">
    <location>
        <begin position="44"/>
        <end position="78"/>
    </location>
</feature>
<evidence type="ECO:0000313" key="3">
    <source>
        <dbReference type="EMBL" id="MFC4303150.1"/>
    </source>
</evidence>
<dbReference type="RefSeq" id="WP_204605263.1">
    <property type="nucleotide sequence ID" value="NZ_JBHSED010000008.1"/>
</dbReference>
<keyword evidence="1" id="KW-0175">Coiled coil</keyword>
<dbReference type="Proteomes" id="UP001595755">
    <property type="component" value="Unassembled WGS sequence"/>
</dbReference>
<protein>
    <submittedName>
        <fullName evidence="3">Septum formation initiator family protein</fullName>
    </submittedName>
</protein>
<dbReference type="Pfam" id="PF04977">
    <property type="entry name" value="DivIC"/>
    <property type="match status" value="1"/>
</dbReference>
<proteinExistence type="predicted"/>
<reference evidence="4" key="1">
    <citation type="journal article" date="2019" name="Int. J. Syst. Evol. Microbiol.">
        <title>The Global Catalogue of Microorganisms (GCM) 10K type strain sequencing project: providing services to taxonomists for standard genome sequencing and annotation.</title>
        <authorList>
            <consortium name="The Broad Institute Genomics Platform"/>
            <consortium name="The Broad Institute Genome Sequencing Center for Infectious Disease"/>
            <person name="Wu L."/>
            <person name="Ma J."/>
        </authorList>
    </citation>
    <scope>NUCLEOTIDE SEQUENCE [LARGE SCALE GENOMIC DNA]</scope>
    <source>
        <strain evidence="4">CGMCC 4.1641</strain>
    </source>
</reference>
<keyword evidence="2" id="KW-1133">Transmembrane helix</keyword>
<dbReference type="PANTHER" id="PTHR40027">
    <property type="entry name" value="CELL DIVISION PROTEIN DIVIC"/>
    <property type="match status" value="1"/>
</dbReference>